<dbReference type="AlphaFoldDB" id="A0A6A6A9B7"/>
<dbReference type="RefSeq" id="XP_033521640.1">
    <property type="nucleotide sequence ID" value="XM_033673005.1"/>
</dbReference>
<keyword evidence="3" id="KW-1185">Reference proteome</keyword>
<dbReference type="Proteomes" id="UP000799771">
    <property type="component" value="Unassembled WGS sequence"/>
</dbReference>
<dbReference type="GeneID" id="54413437"/>
<organism evidence="2 3">
    <name type="scientific">Dothidotthia symphoricarpi CBS 119687</name>
    <dbReference type="NCBI Taxonomy" id="1392245"/>
    <lineage>
        <taxon>Eukaryota</taxon>
        <taxon>Fungi</taxon>
        <taxon>Dikarya</taxon>
        <taxon>Ascomycota</taxon>
        <taxon>Pezizomycotina</taxon>
        <taxon>Dothideomycetes</taxon>
        <taxon>Pleosporomycetidae</taxon>
        <taxon>Pleosporales</taxon>
        <taxon>Dothidotthiaceae</taxon>
        <taxon>Dothidotthia</taxon>
    </lineage>
</organism>
<keyword evidence="1" id="KW-1133">Transmembrane helix</keyword>
<evidence type="ECO:0000313" key="2">
    <source>
        <dbReference type="EMBL" id="KAF2127251.1"/>
    </source>
</evidence>
<evidence type="ECO:0000256" key="1">
    <source>
        <dbReference type="SAM" id="Phobius"/>
    </source>
</evidence>
<dbReference type="OrthoDB" id="4074965at2759"/>
<dbReference type="EMBL" id="ML977511">
    <property type="protein sequence ID" value="KAF2127251.1"/>
    <property type="molecule type" value="Genomic_DNA"/>
</dbReference>
<protein>
    <submittedName>
        <fullName evidence="2">Uncharacterized protein</fullName>
    </submittedName>
</protein>
<proteinExistence type="predicted"/>
<keyword evidence="1" id="KW-0472">Membrane</keyword>
<gene>
    <name evidence="2" type="ORF">P153DRAFT_433058</name>
</gene>
<evidence type="ECO:0000313" key="3">
    <source>
        <dbReference type="Proteomes" id="UP000799771"/>
    </source>
</evidence>
<accession>A0A6A6A9B7</accession>
<name>A0A6A6A9B7_9PLEO</name>
<keyword evidence="1" id="KW-0812">Transmembrane</keyword>
<sequence>MAGLLRPRGDELAVENTARAADVVLSQCYDLEIAVSLAASTVASTSDHLALHLPPASLSHSKPLHSPNMIISRLLSIGLRIAQFVFAAIVLGLTVDFLYERTRYSVGPSGRTIFSII</sequence>
<feature type="transmembrane region" description="Helical" evidence="1">
    <location>
        <begin position="77"/>
        <end position="99"/>
    </location>
</feature>
<reference evidence="2" key="1">
    <citation type="journal article" date="2020" name="Stud. Mycol.">
        <title>101 Dothideomycetes genomes: a test case for predicting lifestyles and emergence of pathogens.</title>
        <authorList>
            <person name="Haridas S."/>
            <person name="Albert R."/>
            <person name="Binder M."/>
            <person name="Bloem J."/>
            <person name="Labutti K."/>
            <person name="Salamov A."/>
            <person name="Andreopoulos B."/>
            <person name="Baker S."/>
            <person name="Barry K."/>
            <person name="Bills G."/>
            <person name="Bluhm B."/>
            <person name="Cannon C."/>
            <person name="Castanera R."/>
            <person name="Culley D."/>
            <person name="Daum C."/>
            <person name="Ezra D."/>
            <person name="Gonzalez J."/>
            <person name="Henrissat B."/>
            <person name="Kuo A."/>
            <person name="Liang C."/>
            <person name="Lipzen A."/>
            <person name="Lutzoni F."/>
            <person name="Magnuson J."/>
            <person name="Mondo S."/>
            <person name="Nolan M."/>
            <person name="Ohm R."/>
            <person name="Pangilinan J."/>
            <person name="Park H.-J."/>
            <person name="Ramirez L."/>
            <person name="Alfaro M."/>
            <person name="Sun H."/>
            <person name="Tritt A."/>
            <person name="Yoshinaga Y."/>
            <person name="Zwiers L.-H."/>
            <person name="Turgeon B."/>
            <person name="Goodwin S."/>
            <person name="Spatafora J."/>
            <person name="Crous P."/>
            <person name="Grigoriev I."/>
        </authorList>
    </citation>
    <scope>NUCLEOTIDE SEQUENCE</scope>
    <source>
        <strain evidence="2">CBS 119687</strain>
    </source>
</reference>